<keyword evidence="2" id="KW-1185">Reference proteome</keyword>
<dbReference type="AlphaFoldDB" id="A0A8T8X900"/>
<reference evidence="1 2" key="1">
    <citation type="submission" date="2018-02" db="EMBL/GenBank/DDBJ databases">
        <title>The genomes of Aspergillus section Nigri reveals drivers in fungal speciation.</title>
        <authorList>
            <consortium name="DOE Joint Genome Institute"/>
            <person name="Vesth T.C."/>
            <person name="Nybo J."/>
            <person name="Theobald S."/>
            <person name="Brandl J."/>
            <person name="Frisvad J.C."/>
            <person name="Nielsen K.F."/>
            <person name="Lyhne E.K."/>
            <person name="Kogle M.E."/>
            <person name="Kuo A."/>
            <person name="Riley R."/>
            <person name="Clum A."/>
            <person name="Nolan M."/>
            <person name="Lipzen A."/>
            <person name="Salamov A."/>
            <person name="Henrissat B."/>
            <person name="Wiebenga A."/>
            <person name="De vries R.P."/>
            <person name="Grigoriev I.V."/>
            <person name="Mortensen U.H."/>
            <person name="Andersen M.R."/>
            <person name="Baker S.E."/>
        </authorList>
    </citation>
    <scope>NUCLEOTIDE SEQUENCE [LARGE SCALE GENOMIC DNA]</scope>
    <source>
        <strain evidence="1 2">CBS 114.51</strain>
    </source>
</reference>
<dbReference type="EMBL" id="KZ824777">
    <property type="protein sequence ID" value="RAH84606.1"/>
    <property type="molecule type" value="Genomic_DNA"/>
</dbReference>
<organism evidence="1 2">
    <name type="scientific">Aspergillus japonicus CBS 114.51</name>
    <dbReference type="NCBI Taxonomy" id="1448312"/>
    <lineage>
        <taxon>Eukaryota</taxon>
        <taxon>Fungi</taxon>
        <taxon>Dikarya</taxon>
        <taxon>Ascomycota</taxon>
        <taxon>Pezizomycotina</taxon>
        <taxon>Eurotiomycetes</taxon>
        <taxon>Eurotiomycetidae</taxon>
        <taxon>Eurotiales</taxon>
        <taxon>Aspergillaceae</taxon>
        <taxon>Aspergillus</taxon>
        <taxon>Aspergillus subgen. Circumdati</taxon>
    </lineage>
</organism>
<dbReference type="Proteomes" id="UP000249497">
    <property type="component" value="Unassembled WGS sequence"/>
</dbReference>
<accession>A0A8T8X900</accession>
<dbReference type="RefSeq" id="XP_025530500.1">
    <property type="nucleotide sequence ID" value="XM_025673441.1"/>
</dbReference>
<evidence type="ECO:0000313" key="2">
    <source>
        <dbReference type="Proteomes" id="UP000249497"/>
    </source>
</evidence>
<dbReference type="GeneID" id="37177133"/>
<gene>
    <name evidence="1" type="ORF">BO86DRAFT_396859</name>
</gene>
<sequence>MNGRQPVPDAVALASWLAIDTGRTLRKVSTRLTIYDIHQRHFTVPAVHFIKYTGHAGYSTITVPRNLEIDEHEVILHLGRYQMDVGSGFGNAKPSFGVIERHSGQLIPETTFRSRYDRARLEPDGPEEVVISAEKVSESFIAHALRLVSRFNTGRMAELGVECEA</sequence>
<proteinExistence type="predicted"/>
<dbReference type="OrthoDB" id="4408027at2759"/>
<name>A0A8T8X900_ASPJA</name>
<protein>
    <submittedName>
        <fullName evidence="1">Uncharacterized protein</fullName>
    </submittedName>
</protein>
<evidence type="ECO:0000313" key="1">
    <source>
        <dbReference type="EMBL" id="RAH84606.1"/>
    </source>
</evidence>